<dbReference type="RefSeq" id="WP_213167507.1">
    <property type="nucleotide sequence ID" value="NZ_CP058559.1"/>
</dbReference>
<dbReference type="Proteomes" id="UP000516160">
    <property type="component" value="Chromosome"/>
</dbReference>
<dbReference type="KEGG" id="acae:HYG86_03220"/>
<name>A0A7G9W582_ALKCA</name>
<evidence type="ECO:0008006" key="3">
    <source>
        <dbReference type="Google" id="ProtNLM"/>
    </source>
</evidence>
<evidence type="ECO:0000313" key="2">
    <source>
        <dbReference type="Proteomes" id="UP000516160"/>
    </source>
</evidence>
<gene>
    <name evidence="1" type="ORF">HYG86_03220</name>
</gene>
<protein>
    <recommendedName>
        <fullName evidence="3">Lipoprotein</fullName>
    </recommendedName>
</protein>
<dbReference type="AlphaFoldDB" id="A0A7G9W582"/>
<reference evidence="1 2" key="1">
    <citation type="submission" date="2020-07" db="EMBL/GenBank/DDBJ databases">
        <title>Alkalicella. sp. LB2 genome.</title>
        <authorList>
            <person name="Postec A."/>
            <person name="Quemeneur M."/>
        </authorList>
    </citation>
    <scope>NUCLEOTIDE SEQUENCE [LARGE SCALE GENOMIC DNA]</scope>
    <source>
        <strain evidence="1 2">LB2</strain>
    </source>
</reference>
<sequence>MRKIFTVLLVTILMLSLVGCSRKGKTTNVISQAELNAKEELFLSVGTTSYFVFDFKLDDEFKWIDIWVERYEFGEKIDTFIGMGSTLGNEGVFIFAIDESEGINNWTIVLQDEGGKSTTKASDKLVIDETKGFSKMWGVNNNIKIADNDITLASISYKNDGREMFSFTGDFYENPEANKQQMVNYDIVYLLRIKLSK</sequence>
<dbReference type="PROSITE" id="PS51257">
    <property type="entry name" value="PROKAR_LIPOPROTEIN"/>
    <property type="match status" value="1"/>
</dbReference>
<keyword evidence="2" id="KW-1185">Reference proteome</keyword>
<proteinExistence type="predicted"/>
<dbReference type="EMBL" id="CP058559">
    <property type="protein sequence ID" value="QNO13844.1"/>
    <property type="molecule type" value="Genomic_DNA"/>
</dbReference>
<organism evidence="1 2">
    <name type="scientific">Alkalicella caledoniensis</name>
    <dbReference type="NCBI Taxonomy" id="2731377"/>
    <lineage>
        <taxon>Bacteria</taxon>
        <taxon>Bacillati</taxon>
        <taxon>Bacillota</taxon>
        <taxon>Clostridia</taxon>
        <taxon>Eubacteriales</taxon>
        <taxon>Proteinivoracaceae</taxon>
        <taxon>Alkalicella</taxon>
    </lineage>
</organism>
<evidence type="ECO:0000313" key="1">
    <source>
        <dbReference type="EMBL" id="QNO13844.1"/>
    </source>
</evidence>
<accession>A0A7G9W582</accession>